<evidence type="ECO:0000313" key="1">
    <source>
        <dbReference type="EMBL" id="MCH79534.1"/>
    </source>
</evidence>
<dbReference type="AlphaFoldDB" id="A0A392LY17"/>
<evidence type="ECO:0000313" key="2">
    <source>
        <dbReference type="Proteomes" id="UP000265520"/>
    </source>
</evidence>
<sequence length="47" mass="5351">MPLILHAITIQNLKGSVEDVLTLFKKMEAQDQDQEEEVMCISLMFIG</sequence>
<name>A0A392LY17_9FABA</name>
<gene>
    <name evidence="1" type="ORF">A2U01_0000285</name>
</gene>
<dbReference type="Proteomes" id="UP000265520">
    <property type="component" value="Unassembled WGS sequence"/>
</dbReference>
<organism evidence="1 2">
    <name type="scientific">Trifolium medium</name>
    <dbReference type="NCBI Taxonomy" id="97028"/>
    <lineage>
        <taxon>Eukaryota</taxon>
        <taxon>Viridiplantae</taxon>
        <taxon>Streptophyta</taxon>
        <taxon>Embryophyta</taxon>
        <taxon>Tracheophyta</taxon>
        <taxon>Spermatophyta</taxon>
        <taxon>Magnoliopsida</taxon>
        <taxon>eudicotyledons</taxon>
        <taxon>Gunneridae</taxon>
        <taxon>Pentapetalae</taxon>
        <taxon>rosids</taxon>
        <taxon>fabids</taxon>
        <taxon>Fabales</taxon>
        <taxon>Fabaceae</taxon>
        <taxon>Papilionoideae</taxon>
        <taxon>50 kb inversion clade</taxon>
        <taxon>NPAAA clade</taxon>
        <taxon>Hologalegina</taxon>
        <taxon>IRL clade</taxon>
        <taxon>Trifolieae</taxon>
        <taxon>Trifolium</taxon>
    </lineage>
</organism>
<proteinExistence type="predicted"/>
<reference evidence="1 2" key="1">
    <citation type="journal article" date="2018" name="Front. Plant Sci.">
        <title>Red Clover (Trifolium pratense) and Zigzag Clover (T. medium) - A Picture of Genomic Similarities and Differences.</title>
        <authorList>
            <person name="Dluhosova J."/>
            <person name="Istvanek J."/>
            <person name="Nedelnik J."/>
            <person name="Repkova J."/>
        </authorList>
    </citation>
    <scope>NUCLEOTIDE SEQUENCE [LARGE SCALE GENOMIC DNA]</scope>
    <source>
        <strain evidence="2">cv. 10/8</strain>
        <tissue evidence="1">Leaf</tissue>
    </source>
</reference>
<comment type="caution">
    <text evidence="1">The sequence shown here is derived from an EMBL/GenBank/DDBJ whole genome shotgun (WGS) entry which is preliminary data.</text>
</comment>
<dbReference type="EMBL" id="LXQA010000178">
    <property type="protein sequence ID" value="MCH79534.1"/>
    <property type="molecule type" value="Genomic_DNA"/>
</dbReference>
<protein>
    <submittedName>
        <fullName evidence="1">Uncharacterized protein</fullName>
    </submittedName>
</protein>
<accession>A0A392LY17</accession>
<keyword evidence="2" id="KW-1185">Reference proteome</keyword>